<evidence type="ECO:0000259" key="5">
    <source>
        <dbReference type="SMART" id="SM00475"/>
    </source>
</evidence>
<keyword evidence="2" id="KW-0378">Hydrolase</keyword>
<gene>
    <name evidence="6" type="ORF">ENO08_03680</name>
</gene>
<dbReference type="SUPFAM" id="SSF47807">
    <property type="entry name" value="5' to 3' exonuclease, C-terminal subdomain"/>
    <property type="match status" value="1"/>
</dbReference>
<dbReference type="CDD" id="cd09898">
    <property type="entry name" value="H3TH_53EXO"/>
    <property type="match status" value="1"/>
</dbReference>
<dbReference type="SMART" id="SM00475">
    <property type="entry name" value="53EXOc"/>
    <property type="match status" value="1"/>
</dbReference>
<dbReference type="Proteomes" id="UP000886069">
    <property type="component" value="Unassembled WGS sequence"/>
</dbReference>
<dbReference type="FunFam" id="3.40.50.1010:FF:000001">
    <property type="entry name" value="DNA polymerase I"/>
    <property type="match status" value="1"/>
</dbReference>
<dbReference type="PANTHER" id="PTHR42646:SF2">
    <property type="entry name" value="5'-3' EXONUCLEASE FAMILY PROTEIN"/>
    <property type="match status" value="1"/>
</dbReference>
<dbReference type="InterPro" id="IPR002421">
    <property type="entry name" value="5-3_exonuclease"/>
</dbReference>
<dbReference type="FunFam" id="1.10.150.20:FF:000003">
    <property type="entry name" value="DNA polymerase I"/>
    <property type="match status" value="1"/>
</dbReference>
<dbReference type="Gene3D" id="1.10.150.20">
    <property type="entry name" value="5' to 3' exonuclease, C-terminal subdomain"/>
    <property type="match status" value="1"/>
</dbReference>
<accession>A0A7V2AUJ4</accession>
<sequence>MALFLVDGHALAYRSYFALIRNPLTNSRGENTSAVFGFTRQLLLLLKKYEPEYLAVVFDSGGETERHREYPEYKAHREAMPEDMESQLSRIVEVVEALGVAVVEEEGYEADDILATLARSAAARGIDVKILTGDKDLFQLLSDRVHVIRPAKGTALEDECGPEFVEERFGLRPSQIVDLLSLMGDASDNIPGVKGIGEKTALKLLHSFGTLDGILERIEEVEPAHVRKKLQDGRESALLSRELVRLKEVPLELALEDLA</sequence>
<dbReference type="SMART" id="SM00279">
    <property type="entry name" value="HhH2"/>
    <property type="match status" value="1"/>
</dbReference>
<dbReference type="PANTHER" id="PTHR42646">
    <property type="entry name" value="FLAP ENDONUCLEASE XNI"/>
    <property type="match status" value="1"/>
</dbReference>
<feature type="non-terminal residue" evidence="6">
    <location>
        <position position="259"/>
    </location>
</feature>
<evidence type="ECO:0000313" key="6">
    <source>
        <dbReference type="EMBL" id="HER43540.1"/>
    </source>
</evidence>
<organism evidence="6">
    <name type="scientific">Eiseniibacteriota bacterium</name>
    <dbReference type="NCBI Taxonomy" id="2212470"/>
    <lineage>
        <taxon>Bacteria</taxon>
        <taxon>Candidatus Eiseniibacteriota</taxon>
    </lineage>
</organism>
<keyword evidence="4" id="KW-0238">DNA-binding</keyword>
<dbReference type="AlphaFoldDB" id="A0A7V2AUJ4"/>
<dbReference type="EMBL" id="DSEC01000257">
    <property type="protein sequence ID" value="HER43540.1"/>
    <property type="molecule type" value="Genomic_DNA"/>
</dbReference>
<keyword evidence="3" id="KW-0269">Exonuclease</keyword>
<evidence type="ECO:0000256" key="4">
    <source>
        <dbReference type="ARBA" id="ARBA00023125"/>
    </source>
</evidence>
<dbReference type="Gene3D" id="3.40.50.1010">
    <property type="entry name" value="5'-nuclease"/>
    <property type="match status" value="1"/>
</dbReference>
<dbReference type="InterPro" id="IPR029060">
    <property type="entry name" value="PIN-like_dom_sf"/>
</dbReference>
<dbReference type="CDD" id="cd09859">
    <property type="entry name" value="PIN_53EXO"/>
    <property type="match status" value="1"/>
</dbReference>
<dbReference type="InterPro" id="IPR020046">
    <property type="entry name" value="5-3_exonucl_a-hlix_arch_N"/>
</dbReference>
<dbReference type="Pfam" id="PF02739">
    <property type="entry name" value="5_3_exonuc_N"/>
    <property type="match status" value="1"/>
</dbReference>
<comment type="caution">
    <text evidence="6">The sequence shown here is derived from an EMBL/GenBank/DDBJ whole genome shotgun (WGS) entry which is preliminary data.</text>
</comment>
<dbReference type="GO" id="GO:0033567">
    <property type="term" value="P:DNA replication, Okazaki fragment processing"/>
    <property type="evidence" value="ECO:0007669"/>
    <property type="project" value="InterPro"/>
</dbReference>
<dbReference type="GO" id="GO:0008409">
    <property type="term" value="F:5'-3' exonuclease activity"/>
    <property type="evidence" value="ECO:0007669"/>
    <property type="project" value="InterPro"/>
</dbReference>
<reference evidence="6" key="1">
    <citation type="journal article" date="2020" name="mSystems">
        <title>Genome- and Community-Level Interaction Insights into Carbon Utilization and Element Cycling Functions of Hydrothermarchaeota in Hydrothermal Sediment.</title>
        <authorList>
            <person name="Zhou Z."/>
            <person name="Liu Y."/>
            <person name="Xu W."/>
            <person name="Pan J."/>
            <person name="Luo Z.H."/>
            <person name="Li M."/>
        </authorList>
    </citation>
    <scope>NUCLEOTIDE SEQUENCE [LARGE SCALE GENOMIC DNA]</scope>
    <source>
        <strain evidence="6">SpSt-1233</strain>
    </source>
</reference>
<dbReference type="GO" id="GO:0017108">
    <property type="term" value="F:5'-flap endonuclease activity"/>
    <property type="evidence" value="ECO:0007669"/>
    <property type="project" value="InterPro"/>
</dbReference>
<dbReference type="InterPro" id="IPR008918">
    <property type="entry name" value="HhH2"/>
</dbReference>
<dbReference type="InterPro" id="IPR038969">
    <property type="entry name" value="FEN"/>
</dbReference>
<dbReference type="InterPro" id="IPR020045">
    <property type="entry name" value="DNA_polI_H3TH"/>
</dbReference>
<dbReference type="Pfam" id="PF01367">
    <property type="entry name" value="5_3_exonuc"/>
    <property type="match status" value="1"/>
</dbReference>
<dbReference type="SUPFAM" id="SSF88723">
    <property type="entry name" value="PIN domain-like"/>
    <property type="match status" value="1"/>
</dbReference>
<evidence type="ECO:0000256" key="2">
    <source>
        <dbReference type="ARBA" id="ARBA00022801"/>
    </source>
</evidence>
<evidence type="ECO:0000256" key="1">
    <source>
        <dbReference type="ARBA" id="ARBA00022722"/>
    </source>
</evidence>
<keyword evidence="1" id="KW-0540">Nuclease</keyword>
<dbReference type="GO" id="GO:0003677">
    <property type="term" value="F:DNA binding"/>
    <property type="evidence" value="ECO:0007669"/>
    <property type="project" value="UniProtKB-KW"/>
</dbReference>
<protein>
    <submittedName>
        <fullName evidence="6">DNA polymerase I</fullName>
    </submittedName>
</protein>
<feature type="domain" description="5'-3' exonuclease" evidence="5">
    <location>
        <begin position="1"/>
        <end position="259"/>
    </location>
</feature>
<name>A0A7V2AUJ4_UNCEI</name>
<proteinExistence type="predicted"/>
<dbReference type="InterPro" id="IPR036279">
    <property type="entry name" value="5-3_exonuclease_C_sf"/>
</dbReference>
<evidence type="ECO:0000256" key="3">
    <source>
        <dbReference type="ARBA" id="ARBA00022839"/>
    </source>
</evidence>